<dbReference type="AlphaFoldDB" id="A0AAD9N329"/>
<gene>
    <name evidence="6" type="ORF">LSH36_304g03029</name>
</gene>
<comment type="caution">
    <text evidence="6">The sequence shown here is derived from an EMBL/GenBank/DDBJ whole genome shotgun (WGS) entry which is preliminary data.</text>
</comment>
<dbReference type="Gene3D" id="1.10.1450.10">
    <property type="entry name" value="Tetraspanin"/>
    <property type="match status" value="1"/>
</dbReference>
<keyword evidence="2 5" id="KW-0812">Transmembrane</keyword>
<comment type="subcellular location">
    <subcellularLocation>
        <location evidence="1">Membrane</location>
        <topology evidence="1">Multi-pass membrane protein</topology>
    </subcellularLocation>
</comment>
<evidence type="ECO:0000256" key="2">
    <source>
        <dbReference type="ARBA" id="ARBA00022692"/>
    </source>
</evidence>
<protein>
    <recommendedName>
        <fullName evidence="8">Tetraspanin</fullName>
    </recommendedName>
</protein>
<dbReference type="PANTHER" id="PTHR19282:SF527">
    <property type="entry name" value="TETRASPANIN"/>
    <property type="match status" value="1"/>
</dbReference>
<dbReference type="InterPro" id="IPR018499">
    <property type="entry name" value="Tetraspanin/Peripherin"/>
</dbReference>
<dbReference type="PANTHER" id="PTHR19282">
    <property type="entry name" value="TETRASPANIN"/>
    <property type="match status" value="1"/>
</dbReference>
<proteinExistence type="predicted"/>
<evidence type="ECO:0000256" key="4">
    <source>
        <dbReference type="ARBA" id="ARBA00023136"/>
    </source>
</evidence>
<keyword evidence="7" id="KW-1185">Reference proteome</keyword>
<feature type="transmembrane region" description="Helical" evidence="5">
    <location>
        <begin position="26"/>
        <end position="51"/>
    </location>
</feature>
<evidence type="ECO:0000313" key="6">
    <source>
        <dbReference type="EMBL" id="KAK2153206.1"/>
    </source>
</evidence>
<name>A0AAD9N329_9ANNE</name>
<feature type="transmembrane region" description="Helical" evidence="5">
    <location>
        <begin position="242"/>
        <end position="265"/>
    </location>
</feature>
<keyword evidence="4 5" id="KW-0472">Membrane</keyword>
<evidence type="ECO:0000256" key="3">
    <source>
        <dbReference type="ARBA" id="ARBA00022989"/>
    </source>
</evidence>
<reference evidence="6" key="1">
    <citation type="journal article" date="2023" name="Mol. Biol. Evol.">
        <title>Third-Generation Sequencing Reveals the Adaptive Role of the Epigenome in Three Deep-Sea Polychaetes.</title>
        <authorList>
            <person name="Perez M."/>
            <person name="Aroh O."/>
            <person name="Sun Y."/>
            <person name="Lan Y."/>
            <person name="Juniper S.K."/>
            <person name="Young C.R."/>
            <person name="Angers B."/>
            <person name="Qian P.Y."/>
        </authorList>
    </citation>
    <scope>NUCLEOTIDE SEQUENCE</scope>
    <source>
        <strain evidence="6">P08H-3</strain>
    </source>
</reference>
<dbReference type="InterPro" id="IPR008952">
    <property type="entry name" value="Tetraspanin_EC2_sf"/>
</dbReference>
<dbReference type="PRINTS" id="PR00259">
    <property type="entry name" value="TMFOUR"/>
</dbReference>
<keyword evidence="3 5" id="KW-1133">Transmembrane helix</keyword>
<organism evidence="6 7">
    <name type="scientific">Paralvinella palmiformis</name>
    <dbReference type="NCBI Taxonomy" id="53620"/>
    <lineage>
        <taxon>Eukaryota</taxon>
        <taxon>Metazoa</taxon>
        <taxon>Spiralia</taxon>
        <taxon>Lophotrochozoa</taxon>
        <taxon>Annelida</taxon>
        <taxon>Polychaeta</taxon>
        <taxon>Sedentaria</taxon>
        <taxon>Canalipalpata</taxon>
        <taxon>Terebellida</taxon>
        <taxon>Terebelliformia</taxon>
        <taxon>Alvinellidae</taxon>
        <taxon>Paralvinella</taxon>
    </lineage>
</organism>
<evidence type="ECO:0008006" key="8">
    <source>
        <dbReference type="Google" id="ProtNLM"/>
    </source>
</evidence>
<accession>A0AAD9N329</accession>
<dbReference type="EMBL" id="JAODUP010000304">
    <property type="protein sequence ID" value="KAK2153206.1"/>
    <property type="molecule type" value="Genomic_DNA"/>
</dbReference>
<dbReference type="GO" id="GO:0005886">
    <property type="term" value="C:plasma membrane"/>
    <property type="evidence" value="ECO:0007669"/>
    <property type="project" value="TreeGrafter"/>
</dbReference>
<feature type="transmembrane region" description="Helical" evidence="5">
    <location>
        <begin position="63"/>
        <end position="85"/>
    </location>
</feature>
<sequence length="273" mass="30978">MMFGDYSGDGVEKGKDYDKNYNCIKYLIFTIDVVLFLATIAMVGGTIWILIEWTFISDVMENQLFRAGVWLVVIGGGLILLFVPISGCCGAIRESKCLLLFIGEWMIVKMEDSIKDDYGIDTDSSYNRFLTYQWDKAQKELACCGVRDQSWGLYRQSKWYANQPSLFGDSLSGNPGKPMVPPSCCKLDRDERPIDLEKCQRFIEGPPFRQGGDAGSNQYNNALHYRGCYEAGRQWARYYSGWIIGLGVGFAVACILGIVFSLWLFTRIRRSSY</sequence>
<evidence type="ECO:0000256" key="1">
    <source>
        <dbReference type="ARBA" id="ARBA00004141"/>
    </source>
</evidence>
<dbReference type="Pfam" id="PF00335">
    <property type="entry name" value="Tetraspanin"/>
    <property type="match status" value="1"/>
</dbReference>
<evidence type="ECO:0000256" key="5">
    <source>
        <dbReference type="SAM" id="Phobius"/>
    </source>
</evidence>
<dbReference type="Proteomes" id="UP001208570">
    <property type="component" value="Unassembled WGS sequence"/>
</dbReference>
<evidence type="ECO:0000313" key="7">
    <source>
        <dbReference type="Proteomes" id="UP001208570"/>
    </source>
</evidence>